<dbReference type="PANTHER" id="PTHR43333:SF1">
    <property type="entry name" value="D-ISOMER SPECIFIC 2-HYDROXYACID DEHYDROGENASE NAD-BINDING DOMAIN-CONTAINING PROTEIN"/>
    <property type="match status" value="1"/>
</dbReference>
<dbReference type="PANTHER" id="PTHR43333">
    <property type="entry name" value="2-HACID_DH_C DOMAIN-CONTAINING PROTEIN"/>
    <property type="match status" value="1"/>
</dbReference>
<dbReference type="Proteomes" id="UP001597216">
    <property type="component" value="Unassembled WGS sequence"/>
</dbReference>
<keyword evidence="5" id="KW-1185">Reference proteome</keyword>
<evidence type="ECO:0000313" key="5">
    <source>
        <dbReference type="Proteomes" id="UP001597216"/>
    </source>
</evidence>
<dbReference type="Gene3D" id="3.40.50.720">
    <property type="entry name" value="NAD(P)-binding Rossmann-like Domain"/>
    <property type="match status" value="2"/>
</dbReference>
<dbReference type="SUPFAM" id="SSF51735">
    <property type="entry name" value="NAD(P)-binding Rossmann-fold domains"/>
    <property type="match status" value="1"/>
</dbReference>
<reference evidence="5" key="1">
    <citation type="journal article" date="2019" name="Int. J. Syst. Evol. Microbiol.">
        <title>The Global Catalogue of Microorganisms (GCM) 10K type strain sequencing project: providing services to taxonomists for standard genome sequencing and annotation.</title>
        <authorList>
            <consortium name="The Broad Institute Genomics Platform"/>
            <consortium name="The Broad Institute Genome Sequencing Center for Infectious Disease"/>
            <person name="Wu L."/>
            <person name="Ma J."/>
        </authorList>
    </citation>
    <scope>NUCLEOTIDE SEQUENCE [LARGE SCALE GENOMIC DNA]</scope>
    <source>
        <strain evidence="5">CCUG 55074</strain>
    </source>
</reference>
<sequence length="328" mass="35150">MQLLLSAAALDRVKDRIAPFAGDLDIVTVDGPDSFARDGVAIPPEEVDPDLAWTTLDAYAGGQMGALIGRILKGTRMQWLQTFNAGLDAPIFKSIIAKGVRISKSNAQAVAIAEYVVGHAVSLILPIDEQRQAQAQKTWKMTPYREVSQTRWCLIGYGSIGREIAKRAKAFGAPLDVVRRAAGADEYADSVSTMDALPTLLPKADVVVLACALTDETRGMADAAFFSALKPGAILINIGRGGLVDEDALRVGLDTDQPGRAVLDVFAVEPLPQDSWIWEHPKVRVSAHTSNSGQGTVGRGDDLFVANLERFLKGEPLLNEAHPSEVGL</sequence>
<evidence type="ECO:0000256" key="1">
    <source>
        <dbReference type="ARBA" id="ARBA00023002"/>
    </source>
</evidence>
<dbReference type="Pfam" id="PF02826">
    <property type="entry name" value="2-Hacid_dh_C"/>
    <property type="match status" value="1"/>
</dbReference>
<accession>A0ABW3T173</accession>
<dbReference type="PROSITE" id="PS00671">
    <property type="entry name" value="D_2_HYDROXYACID_DH_3"/>
    <property type="match status" value="1"/>
</dbReference>
<keyword evidence="1" id="KW-0560">Oxidoreductase</keyword>
<keyword evidence="2" id="KW-0520">NAD</keyword>
<feature type="domain" description="D-isomer specific 2-hydroxyacid dehydrogenase NAD-binding" evidence="3">
    <location>
        <begin position="120"/>
        <end position="289"/>
    </location>
</feature>
<evidence type="ECO:0000313" key="4">
    <source>
        <dbReference type="EMBL" id="MFD1189395.1"/>
    </source>
</evidence>
<protein>
    <submittedName>
        <fullName evidence="4">D-2-hydroxyacid dehydrogenase</fullName>
    </submittedName>
</protein>
<organism evidence="4 5">
    <name type="scientific">Phenylobacterium conjunctum</name>
    <dbReference type="NCBI Taxonomy" id="1298959"/>
    <lineage>
        <taxon>Bacteria</taxon>
        <taxon>Pseudomonadati</taxon>
        <taxon>Pseudomonadota</taxon>
        <taxon>Alphaproteobacteria</taxon>
        <taxon>Caulobacterales</taxon>
        <taxon>Caulobacteraceae</taxon>
        <taxon>Phenylobacterium</taxon>
    </lineage>
</organism>
<evidence type="ECO:0000256" key="2">
    <source>
        <dbReference type="ARBA" id="ARBA00023027"/>
    </source>
</evidence>
<gene>
    <name evidence="4" type="ORF">ACFQ27_02295</name>
</gene>
<proteinExistence type="predicted"/>
<dbReference type="CDD" id="cd05300">
    <property type="entry name" value="2-Hacid_dh_1"/>
    <property type="match status" value="1"/>
</dbReference>
<evidence type="ECO:0000259" key="3">
    <source>
        <dbReference type="Pfam" id="PF02826"/>
    </source>
</evidence>
<dbReference type="InterPro" id="IPR006140">
    <property type="entry name" value="D-isomer_DH_NAD-bd"/>
</dbReference>
<dbReference type="InterPro" id="IPR036291">
    <property type="entry name" value="NAD(P)-bd_dom_sf"/>
</dbReference>
<comment type="caution">
    <text evidence="4">The sequence shown here is derived from an EMBL/GenBank/DDBJ whole genome shotgun (WGS) entry which is preliminary data.</text>
</comment>
<dbReference type="InterPro" id="IPR029753">
    <property type="entry name" value="D-isomer_DH_CS"/>
</dbReference>
<name>A0ABW3T173_9CAUL</name>
<dbReference type="EMBL" id="JBHTLQ010000003">
    <property type="protein sequence ID" value="MFD1189395.1"/>
    <property type="molecule type" value="Genomic_DNA"/>
</dbReference>
<dbReference type="RefSeq" id="WP_377352251.1">
    <property type="nucleotide sequence ID" value="NZ_JBHTLQ010000003.1"/>
</dbReference>